<evidence type="ECO:0000313" key="2">
    <source>
        <dbReference type="WBParaSite" id="jg14928"/>
    </source>
</evidence>
<keyword evidence="1" id="KW-1185">Reference proteome</keyword>
<dbReference type="WBParaSite" id="jg14928">
    <property type="protein sequence ID" value="jg14928"/>
    <property type="gene ID" value="jg14928"/>
</dbReference>
<name>A0A915D1I3_9BILA</name>
<organism evidence="1 2">
    <name type="scientific">Ditylenchus dipsaci</name>
    <dbReference type="NCBI Taxonomy" id="166011"/>
    <lineage>
        <taxon>Eukaryota</taxon>
        <taxon>Metazoa</taxon>
        <taxon>Ecdysozoa</taxon>
        <taxon>Nematoda</taxon>
        <taxon>Chromadorea</taxon>
        <taxon>Rhabditida</taxon>
        <taxon>Tylenchina</taxon>
        <taxon>Tylenchomorpha</taxon>
        <taxon>Sphaerularioidea</taxon>
        <taxon>Anguinidae</taxon>
        <taxon>Anguininae</taxon>
        <taxon>Ditylenchus</taxon>
    </lineage>
</organism>
<reference evidence="2" key="1">
    <citation type="submission" date="2022-11" db="UniProtKB">
        <authorList>
            <consortium name="WormBaseParasite"/>
        </authorList>
    </citation>
    <scope>IDENTIFICATION</scope>
</reference>
<evidence type="ECO:0000313" key="1">
    <source>
        <dbReference type="Proteomes" id="UP000887574"/>
    </source>
</evidence>
<dbReference type="AlphaFoldDB" id="A0A915D1I3"/>
<sequence>MEKAEVDKVFRDKEKECGHMKDKKVKPLQFDLIINYMRTNRSSMSIHSLNRIISEFCGDPSDDFCIQRSEAWTFIMEHLEECPPLNLESRKFWMELVSFGKSPIIRCENLVKAFHNSCLLKFGRYEDVSYDYQLFLLELLEWDFAAVLSNFESSATEIVENPKTSSRTARTKIDLSSMDNLELIPLAFTLICALKKGDLVENALDQEHLYERLSGLFEKATDLCSKKLYARLIGLLFDVHLFVNKRDMYFTAFSHADLPTSYREQMRKVRTQLADSMF</sequence>
<accession>A0A915D1I3</accession>
<protein>
    <submittedName>
        <fullName evidence="2">Uncharacterized protein</fullName>
    </submittedName>
</protein>
<proteinExistence type="predicted"/>
<dbReference type="Proteomes" id="UP000887574">
    <property type="component" value="Unplaced"/>
</dbReference>